<dbReference type="AlphaFoldDB" id="A0A0B2SL38"/>
<evidence type="ECO:0000313" key="5">
    <source>
        <dbReference type="EMBL" id="KHN45705.1"/>
    </source>
</evidence>
<protein>
    <recommendedName>
        <fullName evidence="6">Endonuclease/exonuclease/phosphatase domain-containing protein</fullName>
    </recommendedName>
</protein>
<keyword evidence="3 4" id="KW-0460">Magnesium</keyword>
<sequence length="137" mass="15623">MNIVSYNVRGLGRGVKWAAIRKLRKMEQADMICLQETKKETIDKAMCQATWTMQPANNTAGGILCMWTENSFKLHRKVIGNGFVFLMGEWVKEAQQINIISIYSPCDIHNKRILWESIKQLKGAMVGGLWCLLGDFN</sequence>
<accession>A0A0B2SL38</accession>
<name>A0A0B2SL38_GLYSO</name>
<dbReference type="InterPro" id="IPR004808">
    <property type="entry name" value="AP_endonuc_1"/>
</dbReference>
<dbReference type="GO" id="GO:0005634">
    <property type="term" value="C:nucleus"/>
    <property type="evidence" value="ECO:0007669"/>
    <property type="project" value="TreeGrafter"/>
</dbReference>
<evidence type="ECO:0000256" key="3">
    <source>
        <dbReference type="ARBA" id="ARBA00022842"/>
    </source>
</evidence>
<dbReference type="InterPro" id="IPR020847">
    <property type="entry name" value="AP_endonuclease_F1_BS"/>
</dbReference>
<keyword evidence="1 4" id="KW-0479">Metal-binding</keyword>
<dbReference type="GO" id="GO:0046872">
    <property type="term" value="F:metal ion binding"/>
    <property type="evidence" value="ECO:0007669"/>
    <property type="project" value="UniProtKB-KW"/>
</dbReference>
<feature type="binding site" evidence="4">
    <location>
        <position position="36"/>
    </location>
    <ligand>
        <name>Mg(2+)</name>
        <dbReference type="ChEBI" id="CHEBI:18420"/>
        <label>1</label>
    </ligand>
</feature>
<dbReference type="PANTHER" id="PTHR22748">
    <property type="entry name" value="AP ENDONUCLEASE"/>
    <property type="match status" value="1"/>
</dbReference>
<dbReference type="GO" id="GO:0008311">
    <property type="term" value="F:double-stranded DNA 3'-5' DNA exonuclease activity"/>
    <property type="evidence" value="ECO:0007669"/>
    <property type="project" value="TreeGrafter"/>
</dbReference>
<evidence type="ECO:0000256" key="1">
    <source>
        <dbReference type="ARBA" id="ARBA00022723"/>
    </source>
</evidence>
<dbReference type="GO" id="GO:0006284">
    <property type="term" value="P:base-excision repair"/>
    <property type="evidence" value="ECO:0007669"/>
    <property type="project" value="TreeGrafter"/>
</dbReference>
<dbReference type="PANTHER" id="PTHR22748:SF11">
    <property type="entry name" value="OS07G0184032 PROTEIN"/>
    <property type="match status" value="1"/>
</dbReference>
<reference evidence="5" key="1">
    <citation type="submission" date="2014-07" db="EMBL/GenBank/DDBJ databases">
        <title>Identification of a novel salt tolerance gene in wild soybean by whole-genome sequencing.</title>
        <authorList>
            <person name="Lam H.-M."/>
            <person name="Qi X."/>
            <person name="Li M.-W."/>
            <person name="Liu X."/>
            <person name="Xie M."/>
            <person name="Ni M."/>
            <person name="Xu X."/>
        </authorList>
    </citation>
    <scope>NUCLEOTIDE SEQUENCE [LARGE SCALE GENOMIC DNA]</scope>
    <source>
        <tissue evidence="5">Root</tissue>
    </source>
</reference>
<dbReference type="PROSITE" id="PS00726">
    <property type="entry name" value="AP_NUCLEASE_F1_1"/>
    <property type="match status" value="1"/>
</dbReference>
<dbReference type="Gene3D" id="3.60.10.10">
    <property type="entry name" value="Endonuclease/exonuclease/phosphatase"/>
    <property type="match status" value="1"/>
</dbReference>
<comment type="cofactor">
    <cofactor evidence="4">
        <name>Mg(2+)</name>
        <dbReference type="ChEBI" id="CHEBI:18420"/>
    </cofactor>
    <cofactor evidence="4">
        <name>Mn(2+)</name>
        <dbReference type="ChEBI" id="CHEBI:29035"/>
    </cofactor>
    <text evidence="4">Probably binds two magnesium or manganese ions per subunit.</text>
</comment>
<dbReference type="InterPro" id="IPR036691">
    <property type="entry name" value="Endo/exonu/phosph_ase_sf"/>
</dbReference>
<keyword evidence="4" id="KW-0464">Manganese</keyword>
<dbReference type="Proteomes" id="UP000053555">
    <property type="component" value="Unassembled WGS sequence"/>
</dbReference>
<dbReference type="GO" id="GO:0008081">
    <property type="term" value="F:phosphoric diester hydrolase activity"/>
    <property type="evidence" value="ECO:0007669"/>
    <property type="project" value="TreeGrafter"/>
</dbReference>
<gene>
    <name evidence="5" type="ORF">glysoja_046975</name>
</gene>
<dbReference type="GO" id="GO:0003906">
    <property type="term" value="F:DNA-(apurinic or apyrimidinic site) endonuclease activity"/>
    <property type="evidence" value="ECO:0007669"/>
    <property type="project" value="TreeGrafter"/>
</dbReference>
<dbReference type="GO" id="GO:0003677">
    <property type="term" value="F:DNA binding"/>
    <property type="evidence" value="ECO:0007669"/>
    <property type="project" value="InterPro"/>
</dbReference>
<proteinExistence type="predicted"/>
<keyword evidence="2" id="KW-0378">Hydrolase</keyword>
<evidence type="ECO:0000256" key="2">
    <source>
        <dbReference type="ARBA" id="ARBA00022801"/>
    </source>
</evidence>
<dbReference type="SUPFAM" id="SSF56219">
    <property type="entry name" value="DNase I-like"/>
    <property type="match status" value="1"/>
</dbReference>
<feature type="binding site" evidence="4">
    <location>
        <position position="7"/>
    </location>
    <ligand>
        <name>Mg(2+)</name>
        <dbReference type="ChEBI" id="CHEBI:18420"/>
        <label>1</label>
    </ligand>
</feature>
<feature type="non-terminal residue" evidence="5">
    <location>
        <position position="137"/>
    </location>
</feature>
<evidence type="ECO:0000256" key="4">
    <source>
        <dbReference type="PIRSR" id="PIRSR604808-2"/>
    </source>
</evidence>
<evidence type="ECO:0008006" key="6">
    <source>
        <dbReference type="Google" id="ProtNLM"/>
    </source>
</evidence>
<dbReference type="EMBL" id="KN641974">
    <property type="protein sequence ID" value="KHN45705.1"/>
    <property type="molecule type" value="Genomic_DNA"/>
</dbReference>
<organism evidence="5">
    <name type="scientific">Glycine soja</name>
    <name type="common">Wild soybean</name>
    <dbReference type="NCBI Taxonomy" id="3848"/>
    <lineage>
        <taxon>Eukaryota</taxon>
        <taxon>Viridiplantae</taxon>
        <taxon>Streptophyta</taxon>
        <taxon>Embryophyta</taxon>
        <taxon>Tracheophyta</taxon>
        <taxon>Spermatophyta</taxon>
        <taxon>Magnoliopsida</taxon>
        <taxon>eudicotyledons</taxon>
        <taxon>Gunneridae</taxon>
        <taxon>Pentapetalae</taxon>
        <taxon>rosids</taxon>
        <taxon>fabids</taxon>
        <taxon>Fabales</taxon>
        <taxon>Fabaceae</taxon>
        <taxon>Papilionoideae</taxon>
        <taxon>50 kb inversion clade</taxon>
        <taxon>NPAAA clade</taxon>
        <taxon>indigoferoid/millettioid clade</taxon>
        <taxon>Phaseoleae</taxon>
        <taxon>Glycine</taxon>
        <taxon>Glycine subgen. Soja</taxon>
    </lineage>
</organism>